<name>A0ACC3T2Z4_LIPKO</name>
<reference evidence="2" key="1">
    <citation type="journal article" date="2024" name="Front. Bioeng. Biotechnol.">
        <title>Genome-scale model development and genomic sequencing of the oleaginous clade Lipomyces.</title>
        <authorList>
            <person name="Czajka J.J."/>
            <person name="Han Y."/>
            <person name="Kim J."/>
            <person name="Mondo S.J."/>
            <person name="Hofstad B.A."/>
            <person name="Robles A."/>
            <person name="Haridas S."/>
            <person name="Riley R."/>
            <person name="LaButti K."/>
            <person name="Pangilinan J."/>
            <person name="Andreopoulos W."/>
            <person name="Lipzen A."/>
            <person name="Yan J."/>
            <person name="Wang M."/>
            <person name="Ng V."/>
            <person name="Grigoriev I.V."/>
            <person name="Spatafora J.W."/>
            <person name="Magnuson J.K."/>
            <person name="Baker S.E."/>
            <person name="Pomraning K.R."/>
        </authorList>
    </citation>
    <scope>NUCLEOTIDE SEQUENCE [LARGE SCALE GENOMIC DNA]</scope>
    <source>
        <strain evidence="2">CBS 7786</strain>
    </source>
</reference>
<gene>
    <name evidence="1" type="ORF">V1525DRAFT_117675</name>
</gene>
<proteinExistence type="predicted"/>
<evidence type="ECO:0000313" key="1">
    <source>
        <dbReference type="EMBL" id="KAK9238276.1"/>
    </source>
</evidence>
<sequence length="513" mass="59084">MSKRSASPSDERSSSRKRVHIKDEADVRVISAGPDIPDKSNGKHIKNGDLSESSDQEDYEVEDYQAESEPAAAVAADLYLETVNRKRLDFDFEKLCSVSLSNVNVYACLVCGKYFQGRGKSSHAYFHSVDEDHHVFINLQSLKVYVLPESYEVQSSALDDIKYVVNPTFTKNDVALLDKRSIESFDLNHKPYRAGFVGMNNIKQNDYLNVIVQSLAHVPPLRDFLILENFEGKPELVQRLSILVRKLWNSRAFKGHVSPHELLQHVSAISKKRFRITEQADPFAFLNWFLNNLHLVLGGSKTRLKSSFIQKIFQGIIRVESQKITTHDASDRLRFEGDTKIQRSDIPFMFLSLDLPPAPLFQGDIDKNIIPQVPLQTILSKYDGSTTQELAGDRRRYKIIDLPPYLIFYIKRITKTQLVEEINHTVVTFQSIALDMSPYVDGATEPILYDLVANVTHESVFTPQGEEKHVYRVQLKDKSRDEWFQIQDLYIENIRREILFLNESCIQIWERRR</sequence>
<dbReference type="Proteomes" id="UP001433508">
    <property type="component" value="Unassembled WGS sequence"/>
</dbReference>
<comment type="caution">
    <text evidence="1">The sequence shown here is derived from an EMBL/GenBank/DDBJ whole genome shotgun (WGS) entry which is preliminary data.</text>
</comment>
<evidence type="ECO:0000313" key="2">
    <source>
        <dbReference type="Proteomes" id="UP001433508"/>
    </source>
</evidence>
<keyword evidence="2" id="KW-1185">Reference proteome</keyword>
<organism evidence="1 2">
    <name type="scientific">Lipomyces kononenkoae</name>
    <name type="common">Yeast</name>
    <dbReference type="NCBI Taxonomy" id="34357"/>
    <lineage>
        <taxon>Eukaryota</taxon>
        <taxon>Fungi</taxon>
        <taxon>Dikarya</taxon>
        <taxon>Ascomycota</taxon>
        <taxon>Saccharomycotina</taxon>
        <taxon>Lipomycetes</taxon>
        <taxon>Lipomycetales</taxon>
        <taxon>Lipomycetaceae</taxon>
        <taxon>Lipomyces</taxon>
    </lineage>
</organism>
<protein>
    <submittedName>
        <fullName evidence="1">Uncharacterized protein</fullName>
    </submittedName>
</protein>
<dbReference type="EMBL" id="MU971358">
    <property type="protein sequence ID" value="KAK9238276.1"/>
    <property type="molecule type" value="Genomic_DNA"/>
</dbReference>
<accession>A0ACC3T2Z4</accession>